<dbReference type="Proteomes" id="UP000297839">
    <property type="component" value="Unassembled WGS sequence"/>
</dbReference>
<keyword evidence="3" id="KW-1185">Reference proteome</keyword>
<name>A0A4Z0BL87_9BURK</name>
<feature type="transmembrane region" description="Helical" evidence="1">
    <location>
        <begin position="65"/>
        <end position="85"/>
    </location>
</feature>
<accession>A0A4Z0BL87</accession>
<keyword evidence="1" id="KW-1133">Transmembrane helix</keyword>
<feature type="transmembrane region" description="Helical" evidence="1">
    <location>
        <begin position="91"/>
        <end position="114"/>
    </location>
</feature>
<evidence type="ECO:0000313" key="2">
    <source>
        <dbReference type="EMBL" id="TFZ00093.1"/>
    </source>
</evidence>
<dbReference type="AlphaFoldDB" id="A0A4Z0BL87"/>
<evidence type="ECO:0000313" key="3">
    <source>
        <dbReference type="Proteomes" id="UP000297839"/>
    </source>
</evidence>
<proteinExistence type="predicted"/>
<organism evidence="2 3">
    <name type="scientific">Ramlibacter humi</name>
    <dbReference type="NCBI Taxonomy" id="2530451"/>
    <lineage>
        <taxon>Bacteria</taxon>
        <taxon>Pseudomonadati</taxon>
        <taxon>Pseudomonadota</taxon>
        <taxon>Betaproteobacteria</taxon>
        <taxon>Burkholderiales</taxon>
        <taxon>Comamonadaceae</taxon>
        <taxon>Ramlibacter</taxon>
    </lineage>
</organism>
<evidence type="ECO:0000256" key="1">
    <source>
        <dbReference type="SAM" id="Phobius"/>
    </source>
</evidence>
<keyword evidence="1" id="KW-0472">Membrane</keyword>
<sequence>MTLDLTMRRVLVEAGVCLGFVAVLFCFAVWLGAPELAASAVLAPLPLFLLVLVRRHLTLVQKLAYAGAVPLAVPLALFVVLNHQVPGRSLYFLALTAIGTLFLVSVLACMRVLWEVR</sequence>
<reference evidence="2 3" key="1">
    <citation type="submission" date="2019-03" db="EMBL/GenBank/DDBJ databases">
        <title>Ramlibacter sp. 18x22-1, whole genome shotgun sequence.</title>
        <authorList>
            <person name="Zhang X."/>
            <person name="Feng G."/>
            <person name="Zhu H."/>
        </authorList>
    </citation>
    <scope>NUCLEOTIDE SEQUENCE [LARGE SCALE GENOMIC DNA]</scope>
    <source>
        <strain evidence="2 3">18x22-1</strain>
    </source>
</reference>
<feature type="transmembrane region" description="Helical" evidence="1">
    <location>
        <begin position="12"/>
        <end position="30"/>
    </location>
</feature>
<keyword evidence="1" id="KW-0812">Transmembrane</keyword>
<comment type="caution">
    <text evidence="2">The sequence shown here is derived from an EMBL/GenBank/DDBJ whole genome shotgun (WGS) entry which is preliminary data.</text>
</comment>
<feature type="transmembrane region" description="Helical" evidence="1">
    <location>
        <begin position="36"/>
        <end position="53"/>
    </location>
</feature>
<protein>
    <submittedName>
        <fullName evidence="2">Uncharacterized protein</fullName>
    </submittedName>
</protein>
<gene>
    <name evidence="2" type="ORF">EZ216_13360</name>
</gene>
<dbReference type="EMBL" id="SMLK01000004">
    <property type="protein sequence ID" value="TFZ00093.1"/>
    <property type="molecule type" value="Genomic_DNA"/>
</dbReference>
<dbReference type="RefSeq" id="WP_135250280.1">
    <property type="nucleotide sequence ID" value="NZ_SMLK01000004.1"/>
</dbReference>